<organism evidence="1 2">
    <name type="scientific">Stentor coeruleus</name>
    <dbReference type="NCBI Taxonomy" id="5963"/>
    <lineage>
        <taxon>Eukaryota</taxon>
        <taxon>Sar</taxon>
        <taxon>Alveolata</taxon>
        <taxon>Ciliophora</taxon>
        <taxon>Postciliodesmatophora</taxon>
        <taxon>Heterotrichea</taxon>
        <taxon>Heterotrichida</taxon>
        <taxon>Stentoridae</taxon>
        <taxon>Stentor</taxon>
    </lineage>
</organism>
<protein>
    <submittedName>
        <fullName evidence="1">Uncharacterized protein</fullName>
    </submittedName>
</protein>
<dbReference type="EMBL" id="MPUH01001127">
    <property type="protein sequence ID" value="OMJ70077.1"/>
    <property type="molecule type" value="Genomic_DNA"/>
</dbReference>
<comment type="caution">
    <text evidence="1">The sequence shown here is derived from an EMBL/GenBank/DDBJ whole genome shotgun (WGS) entry which is preliminary data.</text>
</comment>
<evidence type="ECO:0000313" key="1">
    <source>
        <dbReference type="EMBL" id="OMJ70077.1"/>
    </source>
</evidence>
<dbReference type="Proteomes" id="UP000187209">
    <property type="component" value="Unassembled WGS sequence"/>
</dbReference>
<reference evidence="1 2" key="1">
    <citation type="submission" date="2016-11" db="EMBL/GenBank/DDBJ databases">
        <title>The macronuclear genome of Stentor coeruleus: a giant cell with tiny introns.</title>
        <authorList>
            <person name="Slabodnick M."/>
            <person name="Ruby J.G."/>
            <person name="Reiff S.B."/>
            <person name="Swart E.C."/>
            <person name="Gosai S."/>
            <person name="Prabakaran S."/>
            <person name="Witkowska E."/>
            <person name="Larue G.E."/>
            <person name="Fisher S."/>
            <person name="Freeman R.M."/>
            <person name="Gunawardena J."/>
            <person name="Chu W."/>
            <person name="Stover N.A."/>
            <person name="Gregory B.D."/>
            <person name="Nowacki M."/>
            <person name="Derisi J."/>
            <person name="Roy S.W."/>
            <person name="Marshall W.F."/>
            <person name="Sood P."/>
        </authorList>
    </citation>
    <scope>NUCLEOTIDE SEQUENCE [LARGE SCALE GENOMIC DNA]</scope>
    <source>
        <strain evidence="1">WM001</strain>
    </source>
</reference>
<evidence type="ECO:0000313" key="2">
    <source>
        <dbReference type="Proteomes" id="UP000187209"/>
    </source>
</evidence>
<gene>
    <name evidence="1" type="ORF">SteCoe_32042</name>
</gene>
<sequence>MTSRFLQSYKFSSSMHGNIKDLELVHPINKSIKASQIYRDSVSPTSDNHHIRVASQSPKINSSLILEPLHRVPKLSNSICNDSYQEDRFSYVENGKNHSSHFDKKPSKQDDTVDYRMRSQVHKIRPPRRIIL</sequence>
<proteinExistence type="predicted"/>
<accession>A0A1R2B013</accession>
<dbReference type="AlphaFoldDB" id="A0A1R2B013"/>
<keyword evidence="2" id="KW-1185">Reference proteome</keyword>
<name>A0A1R2B013_9CILI</name>